<dbReference type="Gene3D" id="3.40.50.1820">
    <property type="entry name" value="alpha/beta hydrolase"/>
    <property type="match status" value="1"/>
</dbReference>
<dbReference type="KEGG" id="tet:TTHERM_00859240"/>
<feature type="region of interest" description="Disordered" evidence="1">
    <location>
        <begin position="294"/>
        <end position="359"/>
    </location>
</feature>
<evidence type="ECO:0000256" key="1">
    <source>
        <dbReference type="SAM" id="MobiDB-lite"/>
    </source>
</evidence>
<dbReference type="STRING" id="312017.Q23YT6"/>
<dbReference type="AlphaFoldDB" id="Q23YT6"/>
<feature type="compositionally biased region" description="Basic and acidic residues" evidence="1">
    <location>
        <begin position="468"/>
        <end position="485"/>
    </location>
</feature>
<sequence length="626" mass="73979">MSVDRIIFPRPKPQYNEQSIRTKDENSSIQFIDSPSVKNQNEIHRVPVMSMVYKIYEESCDIYILFFHGNAEDLGSSMQFLKLLRESLRANIIAVEYPGYGIYDKKVSAEQIKQDALKVYDSLVVDSGIDQSKIFVFGRSIGTGPACEIGARRRPGGVILLSAFTSIKKLSGELAFSLVSYFIKERFNNIENVCRFSSPCLLIHGQADSLIKHQHSQQLQEAMRLNGKIVLAFYPEKMTHNQFQIRKDIIRPIDTFLKRIQFQQVKIQTKLLPDIFKNSLSQVQLINKNFRQATEEQNKQLPKQQQQQQSQLPLKLQKSESYSSKELQKNNNLGILSDRKHRSQDQQRQINSNNQNQLEQKKVINKKKLDQQQQQVLHIEVQQYEITEKKEERSNANIYKLKYSQKSQQDKYVIQPIQPYQSNILQPQQQENHNFQFIKLQNQLRNVDSSPEYQKEKIHQNQNQQYEAKQKENHHKNGEDDDIKDHQSDFMYDQINILDEPPFEQIFSENNVNNLANNQDQNKQEQKQEQEQQEQQQQEEEEPYYQQPYCENYTNEDYYQVYATNEDFENQVTTINQAQQMQVNHANNFYFKNQHQYNENIETNEHIFMNNNNSIFQKIDDLEICN</sequence>
<accession>Q23YT6</accession>
<gene>
    <name evidence="2" type="ORF">TTHERM_00859240</name>
</gene>
<dbReference type="RefSeq" id="XP_001021964.3">
    <property type="nucleotide sequence ID" value="XM_001021964.4"/>
</dbReference>
<keyword evidence="3" id="KW-1185">Reference proteome</keyword>
<dbReference type="GO" id="GO:0016787">
    <property type="term" value="F:hydrolase activity"/>
    <property type="evidence" value="ECO:0007669"/>
    <property type="project" value="UniProtKB-KW"/>
</dbReference>
<keyword evidence="2" id="KW-0378">Hydrolase</keyword>
<dbReference type="InterPro" id="IPR029058">
    <property type="entry name" value="AB_hydrolase_fold"/>
</dbReference>
<reference evidence="3" key="1">
    <citation type="journal article" date="2006" name="PLoS Biol.">
        <title>Macronuclear genome sequence of the ciliate Tetrahymena thermophila, a model eukaryote.</title>
        <authorList>
            <person name="Eisen J.A."/>
            <person name="Coyne R.S."/>
            <person name="Wu M."/>
            <person name="Wu D."/>
            <person name="Thiagarajan M."/>
            <person name="Wortman J.R."/>
            <person name="Badger J.H."/>
            <person name="Ren Q."/>
            <person name="Amedeo P."/>
            <person name="Jones K.M."/>
            <person name="Tallon L.J."/>
            <person name="Delcher A.L."/>
            <person name="Salzberg S.L."/>
            <person name="Silva J.C."/>
            <person name="Haas B.J."/>
            <person name="Majoros W.H."/>
            <person name="Farzad M."/>
            <person name="Carlton J.M."/>
            <person name="Smith R.K. Jr."/>
            <person name="Garg J."/>
            <person name="Pearlman R.E."/>
            <person name="Karrer K.M."/>
            <person name="Sun L."/>
            <person name="Manning G."/>
            <person name="Elde N.C."/>
            <person name="Turkewitz A.P."/>
            <person name="Asai D.J."/>
            <person name="Wilkes D.E."/>
            <person name="Wang Y."/>
            <person name="Cai H."/>
            <person name="Collins K."/>
            <person name="Stewart B.A."/>
            <person name="Lee S.R."/>
            <person name="Wilamowska K."/>
            <person name="Weinberg Z."/>
            <person name="Ruzzo W.L."/>
            <person name="Wloga D."/>
            <person name="Gaertig J."/>
            <person name="Frankel J."/>
            <person name="Tsao C.-C."/>
            <person name="Gorovsky M.A."/>
            <person name="Keeling P.J."/>
            <person name="Waller R.F."/>
            <person name="Patron N.J."/>
            <person name="Cherry J.M."/>
            <person name="Stover N.A."/>
            <person name="Krieger C.J."/>
            <person name="del Toro C."/>
            <person name="Ryder H.F."/>
            <person name="Williamson S.C."/>
            <person name="Barbeau R.A."/>
            <person name="Hamilton E.P."/>
            <person name="Orias E."/>
        </authorList>
    </citation>
    <scope>NUCLEOTIDE SEQUENCE [LARGE SCALE GENOMIC DNA]</scope>
    <source>
        <strain evidence="3">SB210</strain>
    </source>
</reference>
<dbReference type="eggNOG" id="KOG1552">
    <property type="taxonomic scope" value="Eukaryota"/>
</dbReference>
<name>Q23YT6_TETTS</name>
<feature type="compositionally biased region" description="Low complexity" evidence="1">
    <location>
        <begin position="299"/>
        <end position="316"/>
    </location>
</feature>
<dbReference type="InParanoid" id="Q23YT6"/>
<feature type="region of interest" description="Disordered" evidence="1">
    <location>
        <begin position="519"/>
        <end position="545"/>
    </location>
</feature>
<feature type="compositionally biased region" description="Low complexity" evidence="1">
    <location>
        <begin position="346"/>
        <end position="357"/>
    </location>
</feature>
<dbReference type="SUPFAM" id="SSF53474">
    <property type="entry name" value="alpha/beta-Hydrolases"/>
    <property type="match status" value="1"/>
</dbReference>
<evidence type="ECO:0000313" key="2">
    <source>
        <dbReference type="EMBL" id="EAS01719.3"/>
    </source>
</evidence>
<protein>
    <submittedName>
        <fullName evidence="2">Alpha/beta superfamily hydrolase</fullName>
    </submittedName>
</protein>
<organism evidence="2 3">
    <name type="scientific">Tetrahymena thermophila (strain SB210)</name>
    <dbReference type="NCBI Taxonomy" id="312017"/>
    <lineage>
        <taxon>Eukaryota</taxon>
        <taxon>Sar</taxon>
        <taxon>Alveolata</taxon>
        <taxon>Ciliophora</taxon>
        <taxon>Intramacronucleata</taxon>
        <taxon>Oligohymenophorea</taxon>
        <taxon>Hymenostomatida</taxon>
        <taxon>Tetrahymenina</taxon>
        <taxon>Tetrahymenidae</taxon>
        <taxon>Tetrahymena</taxon>
    </lineage>
</organism>
<dbReference type="OMA" id="PKVYFYR"/>
<feature type="compositionally biased region" description="Polar residues" evidence="1">
    <location>
        <begin position="320"/>
        <end position="334"/>
    </location>
</feature>
<evidence type="ECO:0000313" key="3">
    <source>
        <dbReference type="Proteomes" id="UP000009168"/>
    </source>
</evidence>
<dbReference type="PANTHER" id="PTHR12277:SF197">
    <property type="entry name" value="CHROMOSOME UNDETERMINED SCAFFOLD_38, WHOLE GENOME SHOTGUN SEQUENCE"/>
    <property type="match status" value="1"/>
</dbReference>
<dbReference type="EMBL" id="GG662557">
    <property type="protein sequence ID" value="EAS01719.3"/>
    <property type="molecule type" value="Genomic_DNA"/>
</dbReference>
<dbReference type="Proteomes" id="UP000009168">
    <property type="component" value="Unassembled WGS sequence"/>
</dbReference>
<dbReference type="GeneID" id="7835374"/>
<dbReference type="OrthoDB" id="10249433at2759"/>
<dbReference type="PANTHER" id="PTHR12277">
    <property type="entry name" value="ALPHA/BETA HYDROLASE DOMAIN-CONTAINING PROTEIN"/>
    <property type="match status" value="1"/>
</dbReference>
<proteinExistence type="predicted"/>
<feature type="region of interest" description="Disordered" evidence="1">
    <location>
        <begin position="447"/>
        <end position="485"/>
    </location>
</feature>
<dbReference type="HOGENOM" id="CLU_437150_0_0_1"/>